<reference evidence="2" key="1">
    <citation type="submission" date="2022-01" db="EMBL/GenBank/DDBJ databases">
        <authorList>
            <person name="King R."/>
        </authorList>
    </citation>
    <scope>NUCLEOTIDE SEQUENCE</scope>
</reference>
<feature type="compositionally biased region" description="Polar residues" evidence="1">
    <location>
        <begin position="100"/>
        <end position="134"/>
    </location>
</feature>
<dbReference type="Proteomes" id="UP001153636">
    <property type="component" value="Chromosome 2"/>
</dbReference>
<protein>
    <submittedName>
        <fullName evidence="2">Uncharacterized protein</fullName>
    </submittedName>
</protein>
<dbReference type="EMBL" id="OV651814">
    <property type="protein sequence ID" value="CAH1106867.1"/>
    <property type="molecule type" value="Genomic_DNA"/>
</dbReference>
<feature type="region of interest" description="Disordered" evidence="1">
    <location>
        <begin position="1"/>
        <end position="27"/>
    </location>
</feature>
<dbReference type="AlphaFoldDB" id="A0A9P0GEW7"/>
<accession>A0A9P0GEW7</accession>
<gene>
    <name evidence="2" type="ORF">PSYICH_LOCUS7292</name>
</gene>
<name>A0A9P0GEW7_9CUCU</name>
<organism evidence="2 3">
    <name type="scientific">Psylliodes chrysocephalus</name>
    <dbReference type="NCBI Taxonomy" id="3402493"/>
    <lineage>
        <taxon>Eukaryota</taxon>
        <taxon>Metazoa</taxon>
        <taxon>Ecdysozoa</taxon>
        <taxon>Arthropoda</taxon>
        <taxon>Hexapoda</taxon>
        <taxon>Insecta</taxon>
        <taxon>Pterygota</taxon>
        <taxon>Neoptera</taxon>
        <taxon>Endopterygota</taxon>
        <taxon>Coleoptera</taxon>
        <taxon>Polyphaga</taxon>
        <taxon>Cucujiformia</taxon>
        <taxon>Chrysomeloidea</taxon>
        <taxon>Chrysomelidae</taxon>
        <taxon>Galerucinae</taxon>
        <taxon>Alticini</taxon>
        <taxon>Psylliodes</taxon>
    </lineage>
</organism>
<evidence type="ECO:0000313" key="2">
    <source>
        <dbReference type="EMBL" id="CAH1106867.1"/>
    </source>
</evidence>
<keyword evidence="3" id="KW-1185">Reference proteome</keyword>
<evidence type="ECO:0000313" key="3">
    <source>
        <dbReference type="Proteomes" id="UP001153636"/>
    </source>
</evidence>
<proteinExistence type="predicted"/>
<evidence type="ECO:0000256" key="1">
    <source>
        <dbReference type="SAM" id="MobiDB-lite"/>
    </source>
</evidence>
<dbReference type="OrthoDB" id="10262320at2759"/>
<feature type="region of interest" description="Disordered" evidence="1">
    <location>
        <begin position="100"/>
        <end position="141"/>
    </location>
</feature>
<sequence>MISTATGTIPRKTRKLSIPTNPTAPPKTAAATVMEYIVDRNKSINCPPPTQHPVEAFLAGIAPALKKLSAQEWHFAKAEIFATVQKFEFNMLNRQQQFPCTGPNETCSTGQPSPWDGQQSTSSWYGQQSSTSQSKENEADHLTLREYFQTLP</sequence>